<dbReference type="InterPro" id="IPR016181">
    <property type="entry name" value="Acyl_CoA_acyltransferase"/>
</dbReference>
<gene>
    <name evidence="6" type="primary">rimI</name>
    <name evidence="6" type="ORF">COY37_01355</name>
</gene>
<proteinExistence type="inferred from homology"/>
<dbReference type="EMBL" id="PFNG01000036">
    <property type="protein sequence ID" value="PIZ41958.1"/>
    <property type="molecule type" value="Genomic_DNA"/>
</dbReference>
<reference evidence="7" key="1">
    <citation type="submission" date="2017-09" db="EMBL/GenBank/DDBJ databases">
        <title>Depth-based differentiation of microbial function through sediment-hosted aquifers and enrichment of novel symbionts in the deep terrestrial subsurface.</title>
        <authorList>
            <person name="Probst A.J."/>
            <person name="Ladd B."/>
            <person name="Jarett J.K."/>
            <person name="Geller-Mcgrath D.E."/>
            <person name="Sieber C.M.K."/>
            <person name="Emerson J.B."/>
            <person name="Anantharaman K."/>
            <person name="Thomas B.C."/>
            <person name="Malmstrom R."/>
            <person name="Stieglmeier M."/>
            <person name="Klingl A."/>
            <person name="Woyke T."/>
            <person name="Ryan C.M."/>
            <person name="Banfield J.F."/>
        </authorList>
    </citation>
    <scope>NUCLEOTIDE SEQUENCE [LARGE SCALE GENOMIC DNA]</scope>
</reference>
<dbReference type="GO" id="GO:0008080">
    <property type="term" value="F:N-acetyltransferase activity"/>
    <property type="evidence" value="ECO:0007669"/>
    <property type="project" value="InterPro"/>
</dbReference>
<protein>
    <submittedName>
        <fullName evidence="6">Ribosomal-protein-alanine N-acetyltransferase</fullName>
    </submittedName>
</protein>
<dbReference type="PANTHER" id="PTHR43420">
    <property type="entry name" value="ACETYLTRANSFERASE"/>
    <property type="match status" value="1"/>
</dbReference>
<dbReference type="InterPro" id="IPR050680">
    <property type="entry name" value="YpeA/RimI_acetyltransf"/>
</dbReference>
<dbReference type="Pfam" id="PF00583">
    <property type="entry name" value="Acetyltransf_1"/>
    <property type="match status" value="1"/>
</dbReference>
<feature type="domain" description="N-acetyltransferase" evidence="5">
    <location>
        <begin position="17"/>
        <end position="158"/>
    </location>
</feature>
<keyword evidence="4" id="KW-0012">Acyltransferase</keyword>
<keyword evidence="2" id="KW-0963">Cytoplasm</keyword>
<dbReference type="InterPro" id="IPR006464">
    <property type="entry name" value="AcTrfase_RimI/Ard1"/>
</dbReference>
<keyword evidence="3 6" id="KW-0808">Transferase</keyword>
<comment type="similarity">
    <text evidence="1">Belongs to the acetyltransferase family. RimI subfamily.</text>
</comment>
<evidence type="ECO:0000256" key="3">
    <source>
        <dbReference type="ARBA" id="ARBA00022679"/>
    </source>
</evidence>
<dbReference type="AlphaFoldDB" id="A0A2M7TAG9"/>
<evidence type="ECO:0000256" key="1">
    <source>
        <dbReference type="ARBA" id="ARBA00005395"/>
    </source>
</evidence>
<dbReference type="SUPFAM" id="SSF55729">
    <property type="entry name" value="Acyl-CoA N-acyltransferases (Nat)"/>
    <property type="match status" value="1"/>
</dbReference>
<comment type="caution">
    <text evidence="6">The sequence shown here is derived from an EMBL/GenBank/DDBJ whole genome shotgun (WGS) entry which is preliminary data.</text>
</comment>
<sequence>MGKTSSGVNFIMLVMKPEVRRMTMNDVDQVHDIERRAHSNPWSKLTFQREVIGSHHNTCLVAEIGERIIGFTCMYHILEEGHITNVAVDASHQNRGIATCLLLAAIDYACGRGVKYMTLEVRKSNTKAQHLYIKFGFRMKGIRKGYYTDNYEDALIFWTGDITSEYYTDLFDEIRRDLENK</sequence>
<organism evidence="6 7">
    <name type="scientific">Candidatus Aquicultor secundus</name>
    <dbReference type="NCBI Taxonomy" id="1973895"/>
    <lineage>
        <taxon>Bacteria</taxon>
        <taxon>Bacillati</taxon>
        <taxon>Actinomycetota</taxon>
        <taxon>Candidatus Aquicultoria</taxon>
        <taxon>Candidatus Aquicultorales</taxon>
        <taxon>Candidatus Aquicultoraceae</taxon>
        <taxon>Candidatus Aquicultor</taxon>
    </lineage>
</organism>
<evidence type="ECO:0000256" key="4">
    <source>
        <dbReference type="ARBA" id="ARBA00023315"/>
    </source>
</evidence>
<evidence type="ECO:0000313" key="6">
    <source>
        <dbReference type="EMBL" id="PIZ41958.1"/>
    </source>
</evidence>
<dbReference type="PROSITE" id="PS51186">
    <property type="entry name" value="GNAT"/>
    <property type="match status" value="1"/>
</dbReference>
<dbReference type="PANTHER" id="PTHR43420:SF44">
    <property type="entry name" value="ACETYLTRANSFERASE YPEA"/>
    <property type="match status" value="1"/>
</dbReference>
<evidence type="ECO:0000259" key="5">
    <source>
        <dbReference type="PROSITE" id="PS51186"/>
    </source>
</evidence>
<evidence type="ECO:0000256" key="2">
    <source>
        <dbReference type="ARBA" id="ARBA00022490"/>
    </source>
</evidence>
<evidence type="ECO:0000313" key="7">
    <source>
        <dbReference type="Proteomes" id="UP000230956"/>
    </source>
</evidence>
<dbReference type="NCBIfam" id="TIGR01575">
    <property type="entry name" value="rimI"/>
    <property type="match status" value="1"/>
</dbReference>
<dbReference type="CDD" id="cd04301">
    <property type="entry name" value="NAT_SF"/>
    <property type="match status" value="1"/>
</dbReference>
<dbReference type="InterPro" id="IPR000182">
    <property type="entry name" value="GNAT_dom"/>
</dbReference>
<dbReference type="Gene3D" id="3.40.630.30">
    <property type="match status" value="1"/>
</dbReference>
<dbReference type="Proteomes" id="UP000230956">
    <property type="component" value="Unassembled WGS sequence"/>
</dbReference>
<name>A0A2M7TAG9_9ACTN</name>
<accession>A0A2M7TAG9</accession>